<dbReference type="SUPFAM" id="SSF48726">
    <property type="entry name" value="Immunoglobulin"/>
    <property type="match status" value="1"/>
</dbReference>
<dbReference type="InterPro" id="IPR013783">
    <property type="entry name" value="Ig-like_fold"/>
</dbReference>
<dbReference type="AlphaFoldDB" id="A0A9Q1BRA6"/>
<keyword evidence="2" id="KW-0812">Transmembrane</keyword>
<dbReference type="InterPro" id="IPR036179">
    <property type="entry name" value="Ig-like_dom_sf"/>
</dbReference>
<proteinExistence type="predicted"/>
<evidence type="ECO:0000256" key="2">
    <source>
        <dbReference type="SAM" id="Phobius"/>
    </source>
</evidence>
<organism evidence="3 4">
    <name type="scientific">Holothuria leucospilota</name>
    <name type="common">Black long sea cucumber</name>
    <name type="synonym">Mertensiothuria leucospilota</name>
    <dbReference type="NCBI Taxonomy" id="206669"/>
    <lineage>
        <taxon>Eukaryota</taxon>
        <taxon>Metazoa</taxon>
        <taxon>Echinodermata</taxon>
        <taxon>Eleutherozoa</taxon>
        <taxon>Echinozoa</taxon>
        <taxon>Holothuroidea</taxon>
        <taxon>Aspidochirotacea</taxon>
        <taxon>Aspidochirotida</taxon>
        <taxon>Holothuriidae</taxon>
        <taxon>Holothuria</taxon>
    </lineage>
</organism>
<sequence length="396" mass="44810">MACTPFYEVVFVCVVLSNLGRSEPISFGIVNPKENQIIFEGEENVTMECKVAMPQNASVKIVLGENVVAHNDHSGNVVQYVIRRVSLEDNGYYACLVTYQDNVIGRITESENFHLVVKNTRPQCIYNTESTDAFSVGAEVIVSCYCMALDACKWNAPEKSNTSFEIYEEVTNGEKFIVRLLVGPLSIDDNDIIFHCSNGPPDSQGCSIGPMLVLPTETNEVTTEPYLVLNTRNDKPEERTILTILIIILIFILILLLVRFLMCLCCKKKERFKHKKLPRKEEETVMLETEPPVQPHIEDRQEQIAELEDKPPTLDLSDDASEHNSLSDSMNITVEPEINQLNEDDDSPEYDKLPPQPVDRLRVAPQSPKPTDDKETFGSFIWKSVSFLNFHKALYD</sequence>
<dbReference type="EMBL" id="JAIZAY010000013">
    <property type="protein sequence ID" value="KAJ8031330.1"/>
    <property type="molecule type" value="Genomic_DNA"/>
</dbReference>
<evidence type="ECO:0008006" key="5">
    <source>
        <dbReference type="Google" id="ProtNLM"/>
    </source>
</evidence>
<name>A0A9Q1BRA6_HOLLE</name>
<dbReference type="Gene3D" id="2.60.40.10">
    <property type="entry name" value="Immunoglobulins"/>
    <property type="match status" value="1"/>
</dbReference>
<keyword evidence="2" id="KW-1133">Transmembrane helix</keyword>
<gene>
    <name evidence="3" type="ORF">HOLleu_28029</name>
</gene>
<evidence type="ECO:0000313" key="4">
    <source>
        <dbReference type="Proteomes" id="UP001152320"/>
    </source>
</evidence>
<dbReference type="Proteomes" id="UP001152320">
    <property type="component" value="Chromosome 13"/>
</dbReference>
<keyword evidence="4" id="KW-1185">Reference proteome</keyword>
<evidence type="ECO:0000313" key="3">
    <source>
        <dbReference type="EMBL" id="KAJ8031330.1"/>
    </source>
</evidence>
<accession>A0A9Q1BRA6</accession>
<comment type="caution">
    <text evidence="3">The sequence shown here is derived from an EMBL/GenBank/DDBJ whole genome shotgun (WGS) entry which is preliminary data.</text>
</comment>
<feature type="region of interest" description="Disordered" evidence="1">
    <location>
        <begin position="277"/>
        <end position="296"/>
    </location>
</feature>
<feature type="transmembrane region" description="Helical" evidence="2">
    <location>
        <begin position="241"/>
        <end position="266"/>
    </location>
</feature>
<keyword evidence="2" id="KW-0472">Membrane</keyword>
<feature type="compositionally biased region" description="Polar residues" evidence="1">
    <location>
        <begin position="323"/>
        <end position="332"/>
    </location>
</feature>
<protein>
    <recommendedName>
        <fullName evidence="5">Ig-like domain-containing protein</fullName>
    </recommendedName>
</protein>
<reference evidence="3" key="1">
    <citation type="submission" date="2021-10" db="EMBL/GenBank/DDBJ databases">
        <title>Tropical sea cucumber genome reveals ecological adaptation and Cuvierian tubules defense mechanism.</title>
        <authorList>
            <person name="Chen T."/>
        </authorList>
    </citation>
    <scope>NUCLEOTIDE SEQUENCE</scope>
    <source>
        <strain evidence="3">Nanhai2018</strain>
        <tissue evidence="3">Muscle</tissue>
    </source>
</reference>
<feature type="region of interest" description="Disordered" evidence="1">
    <location>
        <begin position="309"/>
        <end position="376"/>
    </location>
</feature>
<evidence type="ECO:0000256" key="1">
    <source>
        <dbReference type="SAM" id="MobiDB-lite"/>
    </source>
</evidence>